<name>A0ABD2XAJ1_9HYME</name>
<feature type="region of interest" description="Disordered" evidence="1">
    <location>
        <begin position="75"/>
        <end position="163"/>
    </location>
</feature>
<feature type="compositionally biased region" description="Acidic residues" evidence="1">
    <location>
        <begin position="122"/>
        <end position="134"/>
    </location>
</feature>
<feature type="compositionally biased region" description="Basic and acidic residues" evidence="1">
    <location>
        <begin position="93"/>
        <end position="121"/>
    </location>
</feature>
<dbReference type="Proteomes" id="UP001627154">
    <property type="component" value="Unassembled WGS sequence"/>
</dbReference>
<accession>A0ABD2XAJ1</accession>
<keyword evidence="3" id="KW-1185">Reference proteome</keyword>
<evidence type="ECO:0000256" key="1">
    <source>
        <dbReference type="SAM" id="MobiDB-lite"/>
    </source>
</evidence>
<proteinExistence type="predicted"/>
<organism evidence="2 3">
    <name type="scientific">Trichogramma kaykai</name>
    <dbReference type="NCBI Taxonomy" id="54128"/>
    <lineage>
        <taxon>Eukaryota</taxon>
        <taxon>Metazoa</taxon>
        <taxon>Ecdysozoa</taxon>
        <taxon>Arthropoda</taxon>
        <taxon>Hexapoda</taxon>
        <taxon>Insecta</taxon>
        <taxon>Pterygota</taxon>
        <taxon>Neoptera</taxon>
        <taxon>Endopterygota</taxon>
        <taxon>Hymenoptera</taxon>
        <taxon>Apocrita</taxon>
        <taxon>Proctotrupomorpha</taxon>
        <taxon>Chalcidoidea</taxon>
        <taxon>Trichogrammatidae</taxon>
        <taxon>Trichogramma</taxon>
    </lineage>
</organism>
<protein>
    <submittedName>
        <fullName evidence="2">Uncharacterized protein</fullName>
    </submittedName>
</protein>
<comment type="caution">
    <text evidence="2">The sequence shown here is derived from an EMBL/GenBank/DDBJ whole genome shotgun (WGS) entry which is preliminary data.</text>
</comment>
<sequence>MLTFRNVYAKPTAAGLQNLYYEPVRLQPLRFEPSYGAGTLQNRFKTKLKSAAVASAAPDKVEKTLSKSQLKLEEELLGSSSKRKNQNKLASNEPKDARKKANEENNEYDREPKLLNDKDYAEADEADEAEGEDKEESKNKTSAEGEIEEKETSKNSLAQTSFR</sequence>
<feature type="compositionally biased region" description="Polar residues" evidence="1">
    <location>
        <begin position="154"/>
        <end position="163"/>
    </location>
</feature>
<dbReference type="AlphaFoldDB" id="A0ABD2XAJ1"/>
<reference evidence="2 3" key="1">
    <citation type="journal article" date="2024" name="bioRxiv">
        <title>A reference genome for Trichogramma kaykai: A tiny desert-dwelling parasitoid wasp with competing sex-ratio distorters.</title>
        <authorList>
            <person name="Culotta J."/>
            <person name="Lindsey A.R."/>
        </authorList>
    </citation>
    <scope>NUCLEOTIDE SEQUENCE [LARGE SCALE GENOMIC DNA]</scope>
    <source>
        <strain evidence="2 3">KSX58</strain>
    </source>
</reference>
<evidence type="ECO:0000313" key="3">
    <source>
        <dbReference type="Proteomes" id="UP001627154"/>
    </source>
</evidence>
<dbReference type="EMBL" id="JBJJXI010000040">
    <property type="protein sequence ID" value="KAL3402080.1"/>
    <property type="molecule type" value="Genomic_DNA"/>
</dbReference>
<evidence type="ECO:0000313" key="2">
    <source>
        <dbReference type="EMBL" id="KAL3402080.1"/>
    </source>
</evidence>
<gene>
    <name evidence="2" type="ORF">TKK_004908</name>
</gene>